<organism evidence="18 19">
    <name type="scientific">Coniochaeta pulveracea</name>
    <dbReference type="NCBI Taxonomy" id="177199"/>
    <lineage>
        <taxon>Eukaryota</taxon>
        <taxon>Fungi</taxon>
        <taxon>Dikarya</taxon>
        <taxon>Ascomycota</taxon>
        <taxon>Pezizomycotina</taxon>
        <taxon>Sordariomycetes</taxon>
        <taxon>Sordariomycetidae</taxon>
        <taxon>Coniochaetales</taxon>
        <taxon>Coniochaetaceae</taxon>
        <taxon>Coniochaeta</taxon>
    </lineage>
</organism>
<comment type="catalytic activity">
    <reaction evidence="14">
        <text>[(1-&gt;4)-alpha-D-galacturonosyl](n) + H2O = alpha-D-galacturonate + [(1-&gt;4)-alpha-D-galacturonosyl](n-1)</text>
        <dbReference type="Rhea" id="RHEA:14117"/>
        <dbReference type="Rhea" id="RHEA-COMP:14570"/>
        <dbReference type="Rhea" id="RHEA-COMP:14572"/>
        <dbReference type="ChEBI" id="CHEBI:15377"/>
        <dbReference type="ChEBI" id="CHEBI:58658"/>
        <dbReference type="ChEBI" id="CHEBI:140523"/>
        <dbReference type="EC" id="3.2.1.67"/>
    </reaction>
</comment>
<evidence type="ECO:0000313" key="18">
    <source>
        <dbReference type="EMBL" id="RKU40542.1"/>
    </source>
</evidence>
<evidence type="ECO:0000256" key="12">
    <source>
        <dbReference type="ARBA" id="ARBA00041604"/>
    </source>
</evidence>
<dbReference type="GO" id="GO:0004650">
    <property type="term" value="F:polygalacturonase activity"/>
    <property type="evidence" value="ECO:0007669"/>
    <property type="project" value="InterPro"/>
</dbReference>
<comment type="subcellular location">
    <subcellularLocation>
        <location evidence="1">Secreted</location>
    </subcellularLocation>
</comment>
<evidence type="ECO:0000256" key="6">
    <source>
        <dbReference type="ARBA" id="ARBA00022801"/>
    </source>
</evidence>
<keyword evidence="8" id="KW-0325">Glycoprotein</keyword>
<evidence type="ECO:0000256" key="1">
    <source>
        <dbReference type="ARBA" id="ARBA00004613"/>
    </source>
</evidence>
<accession>A0A420XY04</accession>
<dbReference type="GO" id="GO:0005576">
    <property type="term" value="C:extracellular region"/>
    <property type="evidence" value="ECO:0007669"/>
    <property type="project" value="UniProtKB-SubCell"/>
</dbReference>
<protein>
    <recommendedName>
        <fullName evidence="11">galacturonan 1,4-alpha-galacturonidase</fullName>
        <ecNumber evidence="11">3.2.1.67</ecNumber>
    </recommendedName>
    <alternativeName>
        <fullName evidence="13">Galacturan 1,4-alpha-galacturonidase</fullName>
    </alternativeName>
    <alternativeName>
        <fullName evidence="12">Poly(1,4-alpha-D-galacturonide)galacturonohydrolase</fullName>
    </alternativeName>
</protein>
<dbReference type="AlphaFoldDB" id="A0A420XY04"/>
<gene>
    <name evidence="18" type="ORF">DL546_002195</name>
</gene>
<keyword evidence="5" id="KW-0677">Repeat</keyword>
<evidence type="ECO:0000256" key="4">
    <source>
        <dbReference type="ARBA" id="ARBA00022729"/>
    </source>
</evidence>
<proteinExistence type="inferred from homology"/>
<dbReference type="GO" id="GO:0045490">
    <property type="term" value="P:pectin catabolic process"/>
    <property type="evidence" value="ECO:0007669"/>
    <property type="project" value="UniProtKB-ARBA"/>
</dbReference>
<dbReference type="SUPFAM" id="SSF51126">
    <property type="entry name" value="Pectin lyase-like"/>
    <property type="match status" value="1"/>
</dbReference>
<comment type="caution">
    <text evidence="18">The sequence shown here is derived from an EMBL/GenBank/DDBJ whole genome shotgun (WGS) entry which is preliminary data.</text>
</comment>
<keyword evidence="9 16" id="KW-0326">Glycosidase</keyword>
<evidence type="ECO:0000256" key="8">
    <source>
        <dbReference type="ARBA" id="ARBA00023180"/>
    </source>
</evidence>
<evidence type="ECO:0000256" key="11">
    <source>
        <dbReference type="ARBA" id="ARBA00038933"/>
    </source>
</evidence>
<dbReference type="Proteomes" id="UP000275385">
    <property type="component" value="Unassembled WGS sequence"/>
</dbReference>
<evidence type="ECO:0000256" key="10">
    <source>
        <dbReference type="ARBA" id="ARBA00023316"/>
    </source>
</evidence>
<dbReference type="InterPro" id="IPR011050">
    <property type="entry name" value="Pectin_lyase_fold/virulence"/>
</dbReference>
<evidence type="ECO:0000256" key="14">
    <source>
        <dbReference type="ARBA" id="ARBA00048766"/>
    </source>
</evidence>
<keyword evidence="3" id="KW-0964">Secreted</keyword>
<evidence type="ECO:0000256" key="9">
    <source>
        <dbReference type="ARBA" id="ARBA00023295"/>
    </source>
</evidence>
<evidence type="ECO:0000256" key="15">
    <source>
        <dbReference type="PROSITE-ProRule" id="PRU10052"/>
    </source>
</evidence>
<keyword evidence="6 16" id="KW-0378">Hydrolase</keyword>
<feature type="chain" id="PRO_5019057932" description="galacturonan 1,4-alpha-galacturonidase" evidence="17">
    <location>
        <begin position="22"/>
        <end position="438"/>
    </location>
</feature>
<dbReference type="InterPro" id="IPR012334">
    <property type="entry name" value="Pectin_lyas_fold"/>
</dbReference>
<evidence type="ECO:0000256" key="2">
    <source>
        <dbReference type="ARBA" id="ARBA00008834"/>
    </source>
</evidence>
<evidence type="ECO:0000256" key="13">
    <source>
        <dbReference type="ARBA" id="ARBA00043142"/>
    </source>
</evidence>
<evidence type="ECO:0000256" key="3">
    <source>
        <dbReference type="ARBA" id="ARBA00022525"/>
    </source>
</evidence>
<evidence type="ECO:0000256" key="7">
    <source>
        <dbReference type="ARBA" id="ARBA00023157"/>
    </source>
</evidence>
<dbReference type="EMBL" id="QVQW01000099">
    <property type="protein sequence ID" value="RKU40542.1"/>
    <property type="molecule type" value="Genomic_DNA"/>
</dbReference>
<dbReference type="Pfam" id="PF00295">
    <property type="entry name" value="Glyco_hydro_28"/>
    <property type="match status" value="1"/>
</dbReference>
<dbReference type="EC" id="3.2.1.67" evidence="11"/>
<dbReference type="PROSITE" id="PS00502">
    <property type="entry name" value="POLYGALACTURONASE"/>
    <property type="match status" value="1"/>
</dbReference>
<dbReference type="PANTHER" id="PTHR31736">
    <property type="match status" value="1"/>
</dbReference>
<sequence length="438" mass="47637">MHPSILSLLLSALVASSSVTASSCVVRRPVIQAHPLQPGKPHAISPRRDPAKTCFVPSQGNGQDDSSSILSAFHTCNHGGTVVLDLNYTISNPLDLTFLDSVDVAISGTVNFAGDVYGWTEKTFKYAYQDSSAMWRFGGRDVNIYGGGKGLINGNGQPWYDEFQKNSTLRRPILLVLDGLQGGSVTGLHMINSPNWFNLIANSSDIIVSSIDIKVWSTNSNPAKNTDGWDTYRSDSIVIQDSTINNGDDCVSFKPNSTNIVIQGLSCNGSHGISVGSLGQYIDEYDIVEHIYVYNISMTNASDGARIKVWPGNYTPFQPSLTGGGGSGHVKNVTYDGLYNYNNDWAIELTQCYGQKNQTVCDLYPSNMTIEDVTFKNMWGTTSKKYDPKVATLVCSSPDKCINIRTENITVKPPSGKTAQYVCVNMDNDLLNVNCVSA</sequence>
<feature type="active site" evidence="15">
    <location>
        <position position="271"/>
    </location>
</feature>
<evidence type="ECO:0000313" key="19">
    <source>
        <dbReference type="Proteomes" id="UP000275385"/>
    </source>
</evidence>
<reference evidence="18 19" key="1">
    <citation type="submission" date="2018-08" db="EMBL/GenBank/DDBJ databases">
        <title>Draft genome of the lignicolous fungus Coniochaeta pulveracea.</title>
        <authorList>
            <person name="Borstlap C.J."/>
            <person name="De Witt R.N."/>
            <person name="Botha A."/>
            <person name="Volschenk H."/>
        </authorList>
    </citation>
    <scope>NUCLEOTIDE SEQUENCE [LARGE SCALE GENOMIC DNA]</scope>
    <source>
        <strain evidence="18 19">CAB683</strain>
    </source>
</reference>
<keyword evidence="4 17" id="KW-0732">Signal</keyword>
<evidence type="ECO:0000256" key="17">
    <source>
        <dbReference type="SAM" id="SignalP"/>
    </source>
</evidence>
<feature type="signal peptide" evidence="17">
    <location>
        <begin position="1"/>
        <end position="21"/>
    </location>
</feature>
<dbReference type="OrthoDB" id="187139at2759"/>
<keyword evidence="19" id="KW-1185">Reference proteome</keyword>
<dbReference type="GO" id="GO:0071555">
    <property type="term" value="P:cell wall organization"/>
    <property type="evidence" value="ECO:0007669"/>
    <property type="project" value="UniProtKB-KW"/>
</dbReference>
<dbReference type="GO" id="GO:0047911">
    <property type="term" value="F:galacturan 1,4-alpha-galacturonidase activity"/>
    <property type="evidence" value="ECO:0007669"/>
    <property type="project" value="UniProtKB-EC"/>
</dbReference>
<dbReference type="STRING" id="177199.A0A420XY04"/>
<evidence type="ECO:0000256" key="16">
    <source>
        <dbReference type="RuleBase" id="RU361169"/>
    </source>
</evidence>
<dbReference type="InterPro" id="IPR000743">
    <property type="entry name" value="Glyco_hydro_28"/>
</dbReference>
<keyword evidence="7" id="KW-1015">Disulfide bond</keyword>
<dbReference type="Gene3D" id="2.160.20.10">
    <property type="entry name" value="Single-stranded right-handed beta-helix, Pectin lyase-like"/>
    <property type="match status" value="1"/>
</dbReference>
<keyword evidence="10" id="KW-0961">Cell wall biogenesis/degradation</keyword>
<dbReference type="InterPro" id="IPR006626">
    <property type="entry name" value="PbH1"/>
</dbReference>
<comment type="similarity">
    <text evidence="2 16">Belongs to the glycosyl hydrolase 28 family.</text>
</comment>
<evidence type="ECO:0000256" key="5">
    <source>
        <dbReference type="ARBA" id="ARBA00022737"/>
    </source>
</evidence>
<name>A0A420XY04_9PEZI</name>
<dbReference type="SMART" id="SM00710">
    <property type="entry name" value="PbH1"/>
    <property type="match status" value="5"/>
</dbReference>
<dbReference type="PANTHER" id="PTHR31736:SF14">
    <property type="entry name" value="EXOPOLYGALACTURONASE X-1-RELATED"/>
    <property type="match status" value="1"/>
</dbReference>